<dbReference type="PANTHER" id="PTHR43991">
    <property type="entry name" value="WD REPEAT PROTEIN (AFU_ORTHOLOGUE AFUA_8G05640)-RELATED"/>
    <property type="match status" value="1"/>
</dbReference>
<sequence>IDFGDFDSDVDELQGIKLDDFELDVDELLGIGFSVFDSDVDEDPLERVTTTRKTTRWRRLQRYQNYENIHHSGQTLEKEYKITKKAICYINVLSPPVEEGFMETRVSTLHVKDKLFISLDYSFVLVDLTEDVITTTIEIKKTARGALHFIASNNDSRVRDFDFEKF</sequence>
<gene>
    <name evidence="1" type="ORF">H5410_041430</name>
</gene>
<evidence type="ECO:0000313" key="2">
    <source>
        <dbReference type="Proteomes" id="UP000824120"/>
    </source>
</evidence>
<keyword evidence="2" id="KW-1185">Reference proteome</keyword>
<reference evidence="1 2" key="1">
    <citation type="submission" date="2020-09" db="EMBL/GenBank/DDBJ databases">
        <title>De no assembly of potato wild relative species, Solanum commersonii.</title>
        <authorList>
            <person name="Cho K."/>
        </authorList>
    </citation>
    <scope>NUCLEOTIDE SEQUENCE [LARGE SCALE GENOMIC DNA]</scope>
    <source>
        <strain evidence="1">LZ3.2</strain>
        <tissue evidence="1">Leaf</tissue>
    </source>
</reference>
<dbReference type="EMBL" id="JACXVP010000008">
    <property type="protein sequence ID" value="KAG5590916.1"/>
    <property type="molecule type" value="Genomic_DNA"/>
</dbReference>
<dbReference type="AlphaFoldDB" id="A0A9J5XUI1"/>
<organism evidence="1 2">
    <name type="scientific">Solanum commersonii</name>
    <name type="common">Commerson's wild potato</name>
    <name type="synonym">Commerson's nightshade</name>
    <dbReference type="NCBI Taxonomy" id="4109"/>
    <lineage>
        <taxon>Eukaryota</taxon>
        <taxon>Viridiplantae</taxon>
        <taxon>Streptophyta</taxon>
        <taxon>Embryophyta</taxon>
        <taxon>Tracheophyta</taxon>
        <taxon>Spermatophyta</taxon>
        <taxon>Magnoliopsida</taxon>
        <taxon>eudicotyledons</taxon>
        <taxon>Gunneridae</taxon>
        <taxon>Pentapetalae</taxon>
        <taxon>asterids</taxon>
        <taxon>lamiids</taxon>
        <taxon>Solanales</taxon>
        <taxon>Solanaceae</taxon>
        <taxon>Solanoideae</taxon>
        <taxon>Solaneae</taxon>
        <taxon>Solanum</taxon>
    </lineage>
</organism>
<protein>
    <submittedName>
        <fullName evidence="1">Uncharacterized protein</fullName>
    </submittedName>
</protein>
<proteinExistence type="predicted"/>
<evidence type="ECO:0000313" key="1">
    <source>
        <dbReference type="EMBL" id="KAG5590916.1"/>
    </source>
</evidence>
<accession>A0A9J5XUI1</accession>
<comment type="caution">
    <text evidence="1">The sequence shown here is derived from an EMBL/GenBank/DDBJ whole genome shotgun (WGS) entry which is preliminary data.</text>
</comment>
<name>A0A9J5XUI1_SOLCO</name>
<dbReference type="Proteomes" id="UP000824120">
    <property type="component" value="Chromosome 8"/>
</dbReference>
<dbReference type="PANTHER" id="PTHR43991:SF38">
    <property type="entry name" value="OS02G0721600 PROTEIN"/>
    <property type="match status" value="1"/>
</dbReference>
<feature type="non-terminal residue" evidence="1">
    <location>
        <position position="1"/>
    </location>
</feature>
<dbReference type="OrthoDB" id="20669at2759"/>